<evidence type="ECO:0000313" key="1">
    <source>
        <dbReference type="EMBL" id="OGL86140.1"/>
    </source>
</evidence>
<dbReference type="STRING" id="1802407.A3I40_01740"/>
<protein>
    <submittedName>
        <fullName evidence="1">Uncharacterized protein</fullName>
    </submittedName>
</protein>
<reference evidence="1 2" key="1">
    <citation type="journal article" date="2016" name="Nat. Commun.">
        <title>Thousands of microbial genomes shed light on interconnected biogeochemical processes in an aquifer system.</title>
        <authorList>
            <person name="Anantharaman K."/>
            <person name="Brown C.T."/>
            <person name="Hug L.A."/>
            <person name="Sharon I."/>
            <person name="Castelle C.J."/>
            <person name="Probst A.J."/>
            <person name="Thomas B.C."/>
            <person name="Singh A."/>
            <person name="Wilkins M.J."/>
            <person name="Karaoz U."/>
            <person name="Brodie E.L."/>
            <person name="Williams K.H."/>
            <person name="Hubbard S.S."/>
            <person name="Banfield J.F."/>
        </authorList>
    </citation>
    <scope>NUCLEOTIDE SEQUENCE [LARGE SCALE GENOMIC DNA]</scope>
</reference>
<dbReference type="Proteomes" id="UP000178723">
    <property type="component" value="Unassembled WGS sequence"/>
</dbReference>
<name>A0A1F7V6K8_9BACT</name>
<gene>
    <name evidence="1" type="ORF">A3I40_01740</name>
</gene>
<evidence type="ECO:0000313" key="2">
    <source>
        <dbReference type="Proteomes" id="UP000178723"/>
    </source>
</evidence>
<accession>A0A1F7V6K8</accession>
<dbReference type="AlphaFoldDB" id="A0A1F7V6K8"/>
<dbReference type="EMBL" id="MGEP01000052">
    <property type="protein sequence ID" value="OGL86140.1"/>
    <property type="molecule type" value="Genomic_DNA"/>
</dbReference>
<proteinExistence type="predicted"/>
<sequence>MGSDEAVCGGGNKKYPAAIFYSPSPNTPTTAGDEGEWRTLRIRQLAEKQSTGLRKNENRDNFPIL</sequence>
<organism evidence="1 2">
    <name type="scientific">Candidatus Uhrbacteria bacterium RIFCSPLOWO2_02_FULL_48_12</name>
    <dbReference type="NCBI Taxonomy" id="1802407"/>
    <lineage>
        <taxon>Bacteria</taxon>
        <taxon>Candidatus Uhriibacteriota</taxon>
    </lineage>
</organism>
<comment type="caution">
    <text evidence="1">The sequence shown here is derived from an EMBL/GenBank/DDBJ whole genome shotgun (WGS) entry which is preliminary data.</text>
</comment>